<reference evidence="10 11" key="1">
    <citation type="submission" date="2023-07" db="EMBL/GenBank/DDBJ databases">
        <title>Genomic Encyclopedia of Type Strains, Phase IV (KMG-IV): sequencing the most valuable type-strain genomes for metagenomic binning, comparative biology and taxonomic classification.</title>
        <authorList>
            <person name="Goeker M."/>
        </authorList>
    </citation>
    <scope>NUCLEOTIDE SEQUENCE [LARGE SCALE GENOMIC DNA]</scope>
    <source>
        <strain evidence="10 11">DSM 17723</strain>
    </source>
</reference>
<dbReference type="InterPro" id="IPR019734">
    <property type="entry name" value="TPR_rpt"/>
</dbReference>
<dbReference type="GO" id="GO:0006508">
    <property type="term" value="P:proteolysis"/>
    <property type="evidence" value="ECO:0007669"/>
    <property type="project" value="UniProtKB-KW"/>
</dbReference>
<feature type="transmembrane region" description="Helical" evidence="8">
    <location>
        <begin position="341"/>
        <end position="359"/>
    </location>
</feature>
<dbReference type="InterPro" id="IPR011990">
    <property type="entry name" value="TPR-like_helical_dom_sf"/>
</dbReference>
<sequence>MVLEQDFLYWSIIEKLVLNEKYSILALSQDGGEILLQPYRQKHFTIVRLKRIDVDWGNTLSIDIVQAGRKFEQLLKNGVRGPIRVMNVYISSLPPVDDYPSVFEDGYSILKGKIDISSILIHSEQRLEGISKLADLLSVPLKIEMDSFIEEDDVQRIRNHVIASHNKQREEEKKIFQHGKPFFTYIFLGIQIIMFLILEMFGGSTNNQTLIDFGAKFNPLIYEGEWWRFFTPIILHIGFLHLFMNSLALYYIGPAVEKAYGRFRFLLIYIIAGVAGTFASFAFSPNLSAGASGAIFGCFGALLYIGVQNRQVFLRTIGPNILMVIAINLAFGFAVPNIDNAGHIGGLVGGFLAAFIVQLPKKRNVSFRLIGVTATALLFIILYRYGYPQAEEQYSQYTAMQGQELIQDNKYDEAYDYLNNAISNNTRSNDIIFMLSVAEIGIGKFDEAIEHLQEVIENDDSYHQAHFNLALLYVNTGNSSEALNHINKALQYEPENENYKNLKNEITRSNNET</sequence>
<comment type="caution">
    <text evidence="10">The sequence shown here is derived from an EMBL/GenBank/DDBJ whole genome shotgun (WGS) entry which is preliminary data.</text>
</comment>
<dbReference type="Proteomes" id="UP001232245">
    <property type="component" value="Unassembled WGS sequence"/>
</dbReference>
<keyword evidence="6 8" id="KW-0472">Membrane</keyword>
<evidence type="ECO:0000256" key="6">
    <source>
        <dbReference type="ARBA" id="ARBA00023136"/>
    </source>
</evidence>
<evidence type="ECO:0000256" key="4">
    <source>
        <dbReference type="ARBA" id="ARBA00022801"/>
    </source>
</evidence>
<dbReference type="PANTHER" id="PTHR43731:SF14">
    <property type="entry name" value="PRESENILIN-ASSOCIATED RHOMBOID-LIKE PROTEIN, MITOCHONDRIAL"/>
    <property type="match status" value="1"/>
</dbReference>
<keyword evidence="10" id="KW-0645">Protease</keyword>
<evidence type="ECO:0000313" key="11">
    <source>
        <dbReference type="Proteomes" id="UP001232245"/>
    </source>
</evidence>
<dbReference type="SUPFAM" id="SSF48452">
    <property type="entry name" value="TPR-like"/>
    <property type="match status" value="1"/>
</dbReference>
<dbReference type="Pfam" id="PF01694">
    <property type="entry name" value="Rhomboid"/>
    <property type="match status" value="1"/>
</dbReference>
<protein>
    <submittedName>
        <fullName evidence="10">Rhomboid protease GluP</fullName>
        <ecNumber evidence="10">3.4.21.105</ecNumber>
    </submittedName>
</protein>
<name>A0ABT9YY11_9BACI</name>
<feature type="transmembrane region" description="Helical" evidence="8">
    <location>
        <begin position="182"/>
        <end position="201"/>
    </location>
</feature>
<gene>
    <name evidence="10" type="ORF">J2S02_001203</name>
</gene>
<evidence type="ECO:0000256" key="5">
    <source>
        <dbReference type="ARBA" id="ARBA00022989"/>
    </source>
</evidence>
<dbReference type="SUPFAM" id="SSF144091">
    <property type="entry name" value="Rhomboid-like"/>
    <property type="match status" value="1"/>
</dbReference>
<dbReference type="Pfam" id="PF14559">
    <property type="entry name" value="TPR_19"/>
    <property type="match status" value="1"/>
</dbReference>
<dbReference type="PROSITE" id="PS50293">
    <property type="entry name" value="TPR_REGION"/>
    <property type="match status" value="1"/>
</dbReference>
<keyword evidence="4 10" id="KW-0378">Hydrolase</keyword>
<organism evidence="10 11">
    <name type="scientific">Metabacillus niabensis</name>
    <dbReference type="NCBI Taxonomy" id="324854"/>
    <lineage>
        <taxon>Bacteria</taxon>
        <taxon>Bacillati</taxon>
        <taxon>Bacillota</taxon>
        <taxon>Bacilli</taxon>
        <taxon>Bacillales</taxon>
        <taxon>Bacillaceae</taxon>
        <taxon>Metabacillus</taxon>
    </lineage>
</organism>
<keyword evidence="3 8" id="KW-0812">Transmembrane</keyword>
<dbReference type="PANTHER" id="PTHR43731">
    <property type="entry name" value="RHOMBOID PROTEASE"/>
    <property type="match status" value="1"/>
</dbReference>
<feature type="transmembrane region" description="Helical" evidence="8">
    <location>
        <begin position="317"/>
        <end position="335"/>
    </location>
</feature>
<dbReference type="RefSeq" id="WP_307190589.1">
    <property type="nucleotide sequence ID" value="NZ_JAUSTZ010000002.1"/>
</dbReference>
<evidence type="ECO:0000256" key="8">
    <source>
        <dbReference type="SAM" id="Phobius"/>
    </source>
</evidence>
<keyword evidence="7" id="KW-0802">TPR repeat</keyword>
<dbReference type="InterPro" id="IPR050925">
    <property type="entry name" value="Rhomboid_protease_S54"/>
</dbReference>
<feature type="transmembrane region" description="Helical" evidence="8">
    <location>
        <begin position="366"/>
        <end position="386"/>
    </location>
</feature>
<evidence type="ECO:0000256" key="1">
    <source>
        <dbReference type="ARBA" id="ARBA00004141"/>
    </source>
</evidence>
<feature type="transmembrane region" description="Helical" evidence="8">
    <location>
        <begin position="233"/>
        <end position="253"/>
    </location>
</feature>
<feature type="transmembrane region" description="Helical" evidence="8">
    <location>
        <begin position="289"/>
        <end position="305"/>
    </location>
</feature>
<evidence type="ECO:0000256" key="3">
    <source>
        <dbReference type="ARBA" id="ARBA00022692"/>
    </source>
</evidence>
<dbReference type="InterPro" id="IPR022764">
    <property type="entry name" value="Peptidase_S54_rhomboid_dom"/>
</dbReference>
<evidence type="ECO:0000256" key="2">
    <source>
        <dbReference type="ARBA" id="ARBA00009045"/>
    </source>
</evidence>
<dbReference type="PROSITE" id="PS50005">
    <property type="entry name" value="TPR"/>
    <property type="match status" value="1"/>
</dbReference>
<dbReference type="GO" id="GO:0008233">
    <property type="term" value="F:peptidase activity"/>
    <property type="evidence" value="ECO:0007669"/>
    <property type="project" value="UniProtKB-KW"/>
</dbReference>
<dbReference type="SMART" id="SM00028">
    <property type="entry name" value="TPR"/>
    <property type="match status" value="3"/>
</dbReference>
<dbReference type="EMBL" id="JAUSTZ010000002">
    <property type="protein sequence ID" value="MDQ0224874.1"/>
    <property type="molecule type" value="Genomic_DNA"/>
</dbReference>
<accession>A0ABT9YY11</accession>
<proteinExistence type="inferred from homology"/>
<keyword evidence="5 8" id="KW-1133">Transmembrane helix</keyword>
<feature type="repeat" description="TPR" evidence="7">
    <location>
        <begin position="463"/>
        <end position="496"/>
    </location>
</feature>
<comment type="similarity">
    <text evidence="2">Belongs to the peptidase S54 family.</text>
</comment>
<keyword evidence="11" id="KW-1185">Reference proteome</keyword>
<evidence type="ECO:0000313" key="10">
    <source>
        <dbReference type="EMBL" id="MDQ0224874.1"/>
    </source>
</evidence>
<feature type="domain" description="Peptidase S54 rhomboid" evidence="9">
    <location>
        <begin position="224"/>
        <end position="357"/>
    </location>
</feature>
<evidence type="ECO:0000259" key="9">
    <source>
        <dbReference type="Pfam" id="PF01694"/>
    </source>
</evidence>
<evidence type="ECO:0000256" key="7">
    <source>
        <dbReference type="PROSITE-ProRule" id="PRU00339"/>
    </source>
</evidence>
<dbReference type="EC" id="3.4.21.105" evidence="10"/>
<feature type="transmembrane region" description="Helical" evidence="8">
    <location>
        <begin position="265"/>
        <end position="283"/>
    </location>
</feature>
<dbReference type="Gene3D" id="1.25.40.10">
    <property type="entry name" value="Tetratricopeptide repeat domain"/>
    <property type="match status" value="1"/>
</dbReference>
<dbReference type="Gene3D" id="1.20.1540.10">
    <property type="entry name" value="Rhomboid-like"/>
    <property type="match status" value="1"/>
</dbReference>
<comment type="subcellular location">
    <subcellularLocation>
        <location evidence="1">Membrane</location>
        <topology evidence="1">Multi-pass membrane protein</topology>
    </subcellularLocation>
</comment>
<dbReference type="InterPro" id="IPR035952">
    <property type="entry name" value="Rhomboid-like_sf"/>
</dbReference>